<evidence type="ECO:0008006" key="10">
    <source>
        <dbReference type="Google" id="ProtNLM"/>
    </source>
</evidence>
<proteinExistence type="inferred from homology"/>
<dbReference type="InterPro" id="IPR007627">
    <property type="entry name" value="RNA_pol_sigma70_r2"/>
</dbReference>
<dbReference type="SUPFAM" id="SSF88659">
    <property type="entry name" value="Sigma3 and sigma4 domains of RNA polymerase sigma factors"/>
    <property type="match status" value="1"/>
</dbReference>
<keyword evidence="4" id="KW-0238">DNA-binding</keyword>
<keyword evidence="5" id="KW-0804">Transcription</keyword>
<dbReference type="CDD" id="cd06171">
    <property type="entry name" value="Sigma70_r4"/>
    <property type="match status" value="1"/>
</dbReference>
<evidence type="ECO:0000256" key="2">
    <source>
        <dbReference type="ARBA" id="ARBA00023015"/>
    </source>
</evidence>
<dbReference type="GO" id="GO:0006352">
    <property type="term" value="P:DNA-templated transcription initiation"/>
    <property type="evidence" value="ECO:0007669"/>
    <property type="project" value="InterPro"/>
</dbReference>
<dbReference type="InterPro" id="IPR039425">
    <property type="entry name" value="RNA_pol_sigma-70-like"/>
</dbReference>
<feature type="domain" description="RNA polymerase sigma-70 region 4" evidence="7">
    <location>
        <begin position="131"/>
        <end position="177"/>
    </location>
</feature>
<gene>
    <name evidence="8" type="ORF">KDAU_52950</name>
</gene>
<evidence type="ECO:0000256" key="1">
    <source>
        <dbReference type="ARBA" id="ARBA00010641"/>
    </source>
</evidence>
<comment type="caution">
    <text evidence="8">The sequence shown here is derived from an EMBL/GenBank/DDBJ whole genome shotgun (WGS) entry which is preliminary data.</text>
</comment>
<protein>
    <recommendedName>
        <fullName evidence="10">DNA-directed RNA polymerase sigma-70 factor</fullName>
    </recommendedName>
</protein>
<dbReference type="InterPro" id="IPR014284">
    <property type="entry name" value="RNA_pol_sigma-70_dom"/>
</dbReference>
<dbReference type="Proteomes" id="UP000287224">
    <property type="component" value="Unassembled WGS sequence"/>
</dbReference>
<dbReference type="InterPro" id="IPR007630">
    <property type="entry name" value="RNA_pol_sigma70_r4"/>
</dbReference>
<dbReference type="InterPro" id="IPR036388">
    <property type="entry name" value="WH-like_DNA-bd_sf"/>
</dbReference>
<dbReference type="AlphaFoldDB" id="A0A401ZMH1"/>
<dbReference type="SUPFAM" id="SSF88946">
    <property type="entry name" value="Sigma2 domain of RNA polymerase sigma factors"/>
    <property type="match status" value="1"/>
</dbReference>
<evidence type="ECO:0000259" key="6">
    <source>
        <dbReference type="Pfam" id="PF04542"/>
    </source>
</evidence>
<dbReference type="InterPro" id="IPR013324">
    <property type="entry name" value="RNA_pol_sigma_r3/r4-like"/>
</dbReference>
<feature type="domain" description="RNA polymerase sigma-70 region 2" evidence="6">
    <location>
        <begin position="22"/>
        <end position="90"/>
    </location>
</feature>
<keyword evidence="9" id="KW-1185">Reference proteome</keyword>
<dbReference type="PANTHER" id="PTHR43133">
    <property type="entry name" value="RNA POLYMERASE ECF-TYPE SIGMA FACTO"/>
    <property type="match status" value="1"/>
</dbReference>
<evidence type="ECO:0000313" key="8">
    <source>
        <dbReference type="EMBL" id="GCE07966.1"/>
    </source>
</evidence>
<evidence type="ECO:0000256" key="5">
    <source>
        <dbReference type="ARBA" id="ARBA00023163"/>
    </source>
</evidence>
<reference evidence="9" key="1">
    <citation type="submission" date="2018-12" db="EMBL/GenBank/DDBJ databases">
        <title>Tengunoibacter tsumagoiensis gen. nov., sp. nov., Dictyobacter kobayashii sp. nov., D. alpinus sp. nov., and D. joshuensis sp. nov. and description of Dictyobacteraceae fam. nov. within the order Ktedonobacterales isolated from Tengu-no-mugimeshi.</title>
        <authorList>
            <person name="Wang C.M."/>
            <person name="Zheng Y."/>
            <person name="Sakai Y."/>
            <person name="Toyoda A."/>
            <person name="Minakuchi Y."/>
            <person name="Abe K."/>
            <person name="Yokota A."/>
            <person name="Yabe S."/>
        </authorList>
    </citation>
    <scope>NUCLEOTIDE SEQUENCE [LARGE SCALE GENOMIC DNA]</scope>
    <source>
        <strain evidence="9">S-27</strain>
    </source>
</reference>
<dbReference type="PANTHER" id="PTHR43133:SF52">
    <property type="entry name" value="ECF RNA POLYMERASE SIGMA FACTOR SIGL"/>
    <property type="match status" value="1"/>
</dbReference>
<evidence type="ECO:0000256" key="3">
    <source>
        <dbReference type="ARBA" id="ARBA00023082"/>
    </source>
</evidence>
<dbReference type="GO" id="GO:0016987">
    <property type="term" value="F:sigma factor activity"/>
    <property type="evidence" value="ECO:0007669"/>
    <property type="project" value="UniProtKB-KW"/>
</dbReference>
<dbReference type="Gene3D" id="1.10.10.10">
    <property type="entry name" value="Winged helix-like DNA-binding domain superfamily/Winged helix DNA-binding domain"/>
    <property type="match status" value="1"/>
</dbReference>
<organism evidence="8 9">
    <name type="scientific">Dictyobacter aurantiacus</name>
    <dbReference type="NCBI Taxonomy" id="1936993"/>
    <lineage>
        <taxon>Bacteria</taxon>
        <taxon>Bacillati</taxon>
        <taxon>Chloroflexota</taxon>
        <taxon>Ktedonobacteria</taxon>
        <taxon>Ktedonobacterales</taxon>
        <taxon>Dictyobacteraceae</taxon>
        <taxon>Dictyobacter</taxon>
    </lineage>
</organism>
<dbReference type="Pfam" id="PF04545">
    <property type="entry name" value="Sigma70_r4"/>
    <property type="match status" value="1"/>
</dbReference>
<dbReference type="GO" id="GO:0003677">
    <property type="term" value="F:DNA binding"/>
    <property type="evidence" value="ECO:0007669"/>
    <property type="project" value="UniProtKB-KW"/>
</dbReference>
<keyword evidence="2" id="KW-0805">Transcription regulation</keyword>
<dbReference type="InterPro" id="IPR013325">
    <property type="entry name" value="RNA_pol_sigma_r2"/>
</dbReference>
<evidence type="ECO:0000313" key="9">
    <source>
        <dbReference type="Proteomes" id="UP000287224"/>
    </source>
</evidence>
<comment type="similarity">
    <text evidence="1">Belongs to the sigma-70 factor family. ECF subfamily.</text>
</comment>
<sequence length="188" mass="22007">MRNEMHQIDHKSSFDASPVALLYDRYAHIILRVVSRFAQSQEDAHDLVLEVFIAAMESATWLNLSQEEQLAWLRRVAHNKGVDHYRRHTRYQSVSIDVGPSAPLLFEDDERMPEHITLRNEEHAMLRENISRLSELQQEIVHLRFGHGLRTKEIAQRLNKSDGLVRVLLSRAINYLRGMYRQQEGAQQ</sequence>
<dbReference type="Pfam" id="PF04542">
    <property type="entry name" value="Sigma70_r2"/>
    <property type="match status" value="1"/>
</dbReference>
<dbReference type="EMBL" id="BIFQ01000002">
    <property type="protein sequence ID" value="GCE07966.1"/>
    <property type="molecule type" value="Genomic_DNA"/>
</dbReference>
<dbReference type="Gene3D" id="1.10.1740.10">
    <property type="match status" value="1"/>
</dbReference>
<name>A0A401ZMH1_9CHLR</name>
<evidence type="ECO:0000259" key="7">
    <source>
        <dbReference type="Pfam" id="PF04545"/>
    </source>
</evidence>
<accession>A0A401ZMH1</accession>
<evidence type="ECO:0000256" key="4">
    <source>
        <dbReference type="ARBA" id="ARBA00023125"/>
    </source>
</evidence>
<dbReference type="NCBIfam" id="TIGR02937">
    <property type="entry name" value="sigma70-ECF"/>
    <property type="match status" value="1"/>
</dbReference>
<keyword evidence="3" id="KW-0731">Sigma factor</keyword>